<protein>
    <submittedName>
        <fullName evidence="1">Uncharacterized protein</fullName>
    </submittedName>
</protein>
<dbReference type="AlphaFoldDB" id="A0A1Y0VT61"/>
<sequence>MKYNLNVAHLYGDLLNTYGDNGNLLALKYYAKKWIQI</sequence>
<evidence type="ECO:0000313" key="2">
    <source>
        <dbReference type="Proteomes" id="UP000196118"/>
    </source>
</evidence>
<name>A0A1Y0VT61_PEDPE</name>
<evidence type="ECO:0000313" key="1">
    <source>
        <dbReference type="EMBL" id="ARW19326.1"/>
    </source>
</evidence>
<dbReference type="EMBL" id="CP021474">
    <property type="protein sequence ID" value="ARW19326.1"/>
    <property type="molecule type" value="Genomic_DNA"/>
</dbReference>
<proteinExistence type="predicted"/>
<gene>
    <name evidence="1" type="ORF">S100892_00739</name>
</gene>
<dbReference type="Proteomes" id="UP000196118">
    <property type="component" value="Chromosome"/>
</dbReference>
<accession>A0A1Y0VT61</accession>
<organism evidence="1 2">
    <name type="scientific">Pediococcus pentosaceus</name>
    <dbReference type="NCBI Taxonomy" id="1255"/>
    <lineage>
        <taxon>Bacteria</taxon>
        <taxon>Bacillati</taxon>
        <taxon>Bacillota</taxon>
        <taxon>Bacilli</taxon>
        <taxon>Lactobacillales</taxon>
        <taxon>Lactobacillaceae</taxon>
        <taxon>Pediococcus</taxon>
    </lineage>
</organism>
<reference evidence="1 2" key="1">
    <citation type="submission" date="2017-05" db="EMBL/GenBank/DDBJ databases">
        <title>Genome sequence of Pediococcus pentosaceus strain SRCM100892.</title>
        <authorList>
            <person name="Cho S.H."/>
        </authorList>
    </citation>
    <scope>NUCLEOTIDE SEQUENCE [LARGE SCALE GENOMIC DNA]</scope>
    <source>
        <strain evidence="1 2">SRCM100892</strain>
    </source>
</reference>